<dbReference type="STRING" id="645990.SAMN00120144_0333"/>
<keyword evidence="1" id="KW-0812">Transmembrane</keyword>
<keyword evidence="1" id="KW-0472">Membrane</keyword>
<keyword evidence="1" id="KW-1133">Transmembrane helix</keyword>
<dbReference type="Proteomes" id="UP000192266">
    <property type="component" value="Unassembled WGS sequence"/>
</dbReference>
<organism evidence="2 3">
    <name type="scientific">Hymenobacter roseosalivarius DSM 11622</name>
    <dbReference type="NCBI Taxonomy" id="645990"/>
    <lineage>
        <taxon>Bacteria</taxon>
        <taxon>Pseudomonadati</taxon>
        <taxon>Bacteroidota</taxon>
        <taxon>Cytophagia</taxon>
        <taxon>Cytophagales</taxon>
        <taxon>Hymenobacteraceae</taxon>
        <taxon>Hymenobacter</taxon>
    </lineage>
</organism>
<evidence type="ECO:0000313" key="2">
    <source>
        <dbReference type="EMBL" id="SMB97275.1"/>
    </source>
</evidence>
<name>A0A1W1VV75_9BACT</name>
<reference evidence="2 3" key="1">
    <citation type="submission" date="2017-04" db="EMBL/GenBank/DDBJ databases">
        <authorList>
            <person name="Afonso C.L."/>
            <person name="Miller P.J."/>
            <person name="Scott M.A."/>
            <person name="Spackman E."/>
            <person name="Goraichik I."/>
            <person name="Dimitrov K.M."/>
            <person name="Suarez D.L."/>
            <person name="Swayne D.E."/>
        </authorList>
    </citation>
    <scope>NUCLEOTIDE SEQUENCE [LARGE SCALE GENOMIC DNA]</scope>
    <source>
        <strain evidence="2 3">DSM 11622</strain>
    </source>
</reference>
<gene>
    <name evidence="2" type="ORF">SAMN00120144_0333</name>
</gene>
<dbReference type="EMBL" id="FWWW01000075">
    <property type="protein sequence ID" value="SMB97275.1"/>
    <property type="molecule type" value="Genomic_DNA"/>
</dbReference>
<sequence length="88" mass="10298">MSIWAPLLDARSQALFFLPFVYIIWLRVLLFILFQEYPSLKSVPVLVMGPRSYKGHPYYKPTRRETFFSVAVLVGMFAWLILLNAVFP</sequence>
<feature type="transmembrane region" description="Helical" evidence="1">
    <location>
        <begin position="67"/>
        <end position="87"/>
    </location>
</feature>
<protein>
    <submittedName>
        <fullName evidence="2">Uncharacterized protein</fullName>
    </submittedName>
</protein>
<evidence type="ECO:0000313" key="3">
    <source>
        <dbReference type="Proteomes" id="UP000192266"/>
    </source>
</evidence>
<dbReference type="AlphaFoldDB" id="A0A1W1VV75"/>
<keyword evidence="3" id="KW-1185">Reference proteome</keyword>
<evidence type="ECO:0000256" key="1">
    <source>
        <dbReference type="SAM" id="Phobius"/>
    </source>
</evidence>
<accession>A0A1W1VV75</accession>
<feature type="transmembrane region" description="Helical" evidence="1">
    <location>
        <begin position="14"/>
        <end position="34"/>
    </location>
</feature>
<proteinExistence type="predicted"/>